<name>A0ABS4FP33_9BACL</name>
<protein>
    <submittedName>
        <fullName evidence="1">Uncharacterized protein</fullName>
    </submittedName>
</protein>
<gene>
    <name evidence="1" type="ORF">J2Z32_000958</name>
</gene>
<dbReference type="EMBL" id="JAGGKG010000003">
    <property type="protein sequence ID" value="MBP1904341.1"/>
    <property type="molecule type" value="Genomic_DNA"/>
</dbReference>
<organism evidence="1 2">
    <name type="scientific">Paenibacillus turicensis</name>
    <dbReference type="NCBI Taxonomy" id="160487"/>
    <lineage>
        <taxon>Bacteria</taxon>
        <taxon>Bacillati</taxon>
        <taxon>Bacillota</taxon>
        <taxon>Bacilli</taxon>
        <taxon>Bacillales</taxon>
        <taxon>Paenibacillaceae</taxon>
        <taxon>Paenibacillus</taxon>
    </lineage>
</organism>
<evidence type="ECO:0000313" key="2">
    <source>
        <dbReference type="Proteomes" id="UP001519272"/>
    </source>
</evidence>
<reference evidence="1 2" key="1">
    <citation type="submission" date="2021-03" db="EMBL/GenBank/DDBJ databases">
        <title>Genomic Encyclopedia of Type Strains, Phase IV (KMG-IV): sequencing the most valuable type-strain genomes for metagenomic binning, comparative biology and taxonomic classification.</title>
        <authorList>
            <person name="Goeker M."/>
        </authorList>
    </citation>
    <scope>NUCLEOTIDE SEQUENCE [LARGE SCALE GENOMIC DNA]</scope>
    <source>
        <strain evidence="1 2">DSM 14349</strain>
    </source>
</reference>
<dbReference type="RefSeq" id="WP_210088020.1">
    <property type="nucleotide sequence ID" value="NZ_JAGGKG010000003.1"/>
</dbReference>
<keyword evidence="2" id="KW-1185">Reference proteome</keyword>
<accession>A0ABS4FP33</accession>
<proteinExistence type="predicted"/>
<dbReference type="Proteomes" id="UP001519272">
    <property type="component" value="Unassembled WGS sequence"/>
</dbReference>
<evidence type="ECO:0000313" key="1">
    <source>
        <dbReference type="EMBL" id="MBP1904341.1"/>
    </source>
</evidence>
<sequence>MVNHANIDLAKEFILRIPEVWLINHLPQAVERCLFKEQDWEEWEFRRVAEMLKPYSEPAFRWFVQYAKQLNNEEVNEAN</sequence>
<comment type="caution">
    <text evidence="1">The sequence shown here is derived from an EMBL/GenBank/DDBJ whole genome shotgun (WGS) entry which is preliminary data.</text>
</comment>